<feature type="transmembrane region" description="Helical" evidence="1">
    <location>
        <begin position="90"/>
        <end position="111"/>
    </location>
</feature>
<gene>
    <name evidence="2" type="ORF">SAMN02745691_02018</name>
</gene>
<feature type="transmembrane region" description="Helical" evidence="1">
    <location>
        <begin position="63"/>
        <end position="83"/>
    </location>
</feature>
<dbReference type="Pfam" id="PF06541">
    <property type="entry name" value="ABC_trans_CmpB"/>
    <property type="match status" value="1"/>
</dbReference>
<dbReference type="AlphaFoldDB" id="A0A1M6JJQ5"/>
<keyword evidence="3" id="KW-1185">Reference proteome</keyword>
<keyword evidence="1" id="KW-1133">Transmembrane helix</keyword>
<accession>A0A1M6JJQ5</accession>
<feature type="transmembrane region" description="Helical" evidence="1">
    <location>
        <begin position="131"/>
        <end position="151"/>
    </location>
</feature>
<dbReference type="OrthoDB" id="9789229at2"/>
<dbReference type="RefSeq" id="WP_073994283.1">
    <property type="nucleotide sequence ID" value="NZ_FQYT01000022.1"/>
</dbReference>
<name>A0A1M6JJQ5_9FIRM</name>
<sequence>MKDDRLINERRPIQLLNHFARNTQKFNRLLLSFVFYGFVGWIIETISILILQHQFISRGWLHLGLPFIPLYAYCCPILIKLLSPQKKNPLLIFIGSVSIITFIELSAGLILTQVFHLTFWDYSGMPPTIKGIISLPVSLLWGLLSLVLIYWIHPGFKKMINRLPMFTASLISWFLLVYLMVCYAIETYELFSKFFT</sequence>
<organism evidence="2 3">
    <name type="scientific">Parasporobacterium paucivorans DSM 15970</name>
    <dbReference type="NCBI Taxonomy" id="1122934"/>
    <lineage>
        <taxon>Bacteria</taxon>
        <taxon>Bacillati</taxon>
        <taxon>Bacillota</taxon>
        <taxon>Clostridia</taxon>
        <taxon>Lachnospirales</taxon>
        <taxon>Lachnospiraceae</taxon>
        <taxon>Parasporobacterium</taxon>
    </lineage>
</organism>
<evidence type="ECO:0000313" key="3">
    <source>
        <dbReference type="Proteomes" id="UP000184342"/>
    </source>
</evidence>
<evidence type="ECO:0000313" key="2">
    <source>
        <dbReference type="EMBL" id="SHJ46894.1"/>
    </source>
</evidence>
<keyword evidence="1" id="KW-0812">Transmembrane</keyword>
<reference evidence="2 3" key="1">
    <citation type="submission" date="2016-11" db="EMBL/GenBank/DDBJ databases">
        <authorList>
            <person name="Jaros S."/>
            <person name="Januszkiewicz K."/>
            <person name="Wedrychowicz H."/>
        </authorList>
    </citation>
    <scope>NUCLEOTIDE SEQUENCE [LARGE SCALE GENOMIC DNA]</scope>
    <source>
        <strain evidence="2 3">DSM 15970</strain>
    </source>
</reference>
<dbReference type="Proteomes" id="UP000184342">
    <property type="component" value="Unassembled WGS sequence"/>
</dbReference>
<feature type="transmembrane region" description="Helical" evidence="1">
    <location>
        <begin position="29"/>
        <end position="51"/>
    </location>
</feature>
<feature type="transmembrane region" description="Helical" evidence="1">
    <location>
        <begin position="163"/>
        <end position="186"/>
    </location>
</feature>
<dbReference type="STRING" id="1122934.SAMN02745691_02018"/>
<evidence type="ECO:0000256" key="1">
    <source>
        <dbReference type="SAM" id="Phobius"/>
    </source>
</evidence>
<keyword evidence="1" id="KW-0472">Membrane</keyword>
<proteinExistence type="predicted"/>
<dbReference type="EMBL" id="FQYT01000022">
    <property type="protein sequence ID" value="SHJ46894.1"/>
    <property type="molecule type" value="Genomic_DNA"/>
</dbReference>
<dbReference type="InterPro" id="IPR010540">
    <property type="entry name" value="CmpB_TMEM229"/>
</dbReference>
<protein>
    <submittedName>
        <fullName evidence="2">Putative ABC-transporter type IV</fullName>
    </submittedName>
</protein>